<feature type="transmembrane region" description="Helical" evidence="5">
    <location>
        <begin position="78"/>
        <end position="96"/>
    </location>
</feature>
<evidence type="ECO:0000256" key="2">
    <source>
        <dbReference type="ARBA" id="ARBA00022692"/>
    </source>
</evidence>
<feature type="transmembrane region" description="Helical" evidence="5">
    <location>
        <begin position="54"/>
        <end position="72"/>
    </location>
</feature>
<name>A0A9P5SDK9_9FUNG</name>
<evidence type="ECO:0000256" key="1">
    <source>
        <dbReference type="ARBA" id="ARBA00004141"/>
    </source>
</evidence>
<keyword evidence="5" id="KW-0489">Methyltransferase</keyword>
<keyword evidence="3 5" id="KW-1133">Transmembrane helix</keyword>
<dbReference type="GO" id="GO:0005789">
    <property type="term" value="C:endoplasmic reticulum membrane"/>
    <property type="evidence" value="ECO:0007669"/>
    <property type="project" value="UniProtKB-SubCell"/>
</dbReference>
<dbReference type="Pfam" id="PF04140">
    <property type="entry name" value="ICMT"/>
    <property type="match status" value="1"/>
</dbReference>
<comment type="subcellular location">
    <subcellularLocation>
        <location evidence="5">Endoplasmic reticulum membrane</location>
        <topology evidence="5">Multi-pass membrane protein</topology>
    </subcellularLocation>
    <subcellularLocation>
        <location evidence="1">Membrane</location>
        <topology evidence="1">Multi-pass membrane protein</topology>
    </subcellularLocation>
</comment>
<evidence type="ECO:0000313" key="7">
    <source>
        <dbReference type="Proteomes" id="UP000696485"/>
    </source>
</evidence>
<dbReference type="Proteomes" id="UP000696485">
    <property type="component" value="Unassembled WGS sequence"/>
</dbReference>
<dbReference type="InterPro" id="IPR007269">
    <property type="entry name" value="ICMT_MeTrfase"/>
</dbReference>
<dbReference type="GO" id="GO:0004671">
    <property type="term" value="F:protein C-terminal S-isoprenylcysteine carboxyl O-methyltransferase activity"/>
    <property type="evidence" value="ECO:0007669"/>
    <property type="project" value="UniProtKB-EC"/>
</dbReference>
<dbReference type="GO" id="GO:0032259">
    <property type="term" value="P:methylation"/>
    <property type="evidence" value="ECO:0007669"/>
    <property type="project" value="UniProtKB-KW"/>
</dbReference>
<gene>
    <name evidence="6" type="ORF">BG006_000405</name>
</gene>
<keyword evidence="5" id="KW-0808">Transferase</keyword>
<feature type="transmembrane region" description="Helical" evidence="5">
    <location>
        <begin position="159"/>
        <end position="182"/>
    </location>
</feature>
<sequence length="214" mass="24152">MIGKATCISIHTLATILSIRPPASSLNKEKADKVKDEGLFSTIMIDLLPRLGQTAAIVAAALYIVLMSRGIISSELRPWQVLTTITGVLGYLLRAWSFRTLDRFFTFSLTIRPGHRLVQDGPYKRLLHPSYTALNMTGVTYIFSIAYQGYWSYLIKPLMIVPIPGSVLTLGGVILAYGLTVFRVQGEEKMLYQHFGSEWEEYASKRWRFIPFVL</sequence>
<comment type="catalytic activity">
    <reaction evidence="5">
        <text>[protein]-C-terminal S-[(2E,6E)-farnesyl]-L-cysteine + S-adenosyl-L-methionine = [protein]-C-terminal S-[(2E,6E)-farnesyl]-L-cysteine methyl ester + S-adenosyl-L-homocysteine</text>
        <dbReference type="Rhea" id="RHEA:21672"/>
        <dbReference type="Rhea" id="RHEA-COMP:12125"/>
        <dbReference type="Rhea" id="RHEA-COMP:12126"/>
        <dbReference type="ChEBI" id="CHEBI:57856"/>
        <dbReference type="ChEBI" id="CHEBI:59789"/>
        <dbReference type="ChEBI" id="CHEBI:90510"/>
        <dbReference type="ChEBI" id="CHEBI:90511"/>
        <dbReference type="EC" id="2.1.1.100"/>
    </reaction>
</comment>
<keyword evidence="2 5" id="KW-0812">Transmembrane</keyword>
<organism evidence="6 7">
    <name type="scientific">Podila minutissima</name>
    <dbReference type="NCBI Taxonomy" id="64525"/>
    <lineage>
        <taxon>Eukaryota</taxon>
        <taxon>Fungi</taxon>
        <taxon>Fungi incertae sedis</taxon>
        <taxon>Mucoromycota</taxon>
        <taxon>Mortierellomycotina</taxon>
        <taxon>Mortierellomycetes</taxon>
        <taxon>Mortierellales</taxon>
        <taxon>Mortierellaceae</taxon>
        <taxon>Podila</taxon>
    </lineage>
</organism>
<keyword evidence="5" id="KW-0256">Endoplasmic reticulum</keyword>
<feature type="transmembrane region" description="Helical" evidence="5">
    <location>
        <begin position="133"/>
        <end position="153"/>
    </location>
</feature>
<comment type="caution">
    <text evidence="6">The sequence shown here is derived from an EMBL/GenBank/DDBJ whole genome shotgun (WGS) entry which is preliminary data.</text>
</comment>
<dbReference type="Gene3D" id="1.20.120.1630">
    <property type="match status" value="1"/>
</dbReference>
<evidence type="ECO:0000313" key="6">
    <source>
        <dbReference type="EMBL" id="KAF9324579.1"/>
    </source>
</evidence>
<evidence type="ECO:0000256" key="4">
    <source>
        <dbReference type="ARBA" id="ARBA00023136"/>
    </source>
</evidence>
<accession>A0A9P5SDK9</accession>
<keyword evidence="4 5" id="KW-0472">Membrane</keyword>
<evidence type="ECO:0000256" key="3">
    <source>
        <dbReference type="ARBA" id="ARBA00022989"/>
    </source>
</evidence>
<proteinExistence type="inferred from homology"/>
<protein>
    <recommendedName>
        <fullName evidence="5">Protein-S-isoprenylcysteine O-methyltransferase</fullName>
        <ecNumber evidence="5">2.1.1.100</ecNumber>
    </recommendedName>
</protein>
<dbReference type="PANTHER" id="PTHR12714:SF9">
    <property type="entry name" value="PROTEIN-S-ISOPRENYLCYSTEINE O-METHYLTRANSFERASE"/>
    <property type="match status" value="1"/>
</dbReference>
<dbReference type="EMBL" id="JAAAUY010001064">
    <property type="protein sequence ID" value="KAF9324579.1"/>
    <property type="molecule type" value="Genomic_DNA"/>
</dbReference>
<reference evidence="6" key="1">
    <citation type="journal article" date="2020" name="Fungal Divers.">
        <title>Resolving the Mortierellaceae phylogeny through synthesis of multi-gene phylogenetics and phylogenomics.</title>
        <authorList>
            <person name="Vandepol N."/>
            <person name="Liber J."/>
            <person name="Desiro A."/>
            <person name="Na H."/>
            <person name="Kennedy M."/>
            <person name="Barry K."/>
            <person name="Grigoriev I.V."/>
            <person name="Miller A.N."/>
            <person name="O'Donnell K."/>
            <person name="Stajich J.E."/>
            <person name="Bonito G."/>
        </authorList>
    </citation>
    <scope>NUCLEOTIDE SEQUENCE</scope>
    <source>
        <strain evidence="6">NVP1</strain>
    </source>
</reference>
<keyword evidence="5" id="KW-0949">S-adenosyl-L-methionine</keyword>
<keyword evidence="7" id="KW-1185">Reference proteome</keyword>
<comment type="similarity">
    <text evidence="5">Belongs to the class VI-like SAM-binding methyltransferase superfamily. Isoprenylcysteine carboxyl methyltransferase family.</text>
</comment>
<dbReference type="AlphaFoldDB" id="A0A9P5SDK9"/>
<dbReference type="EC" id="2.1.1.100" evidence="5"/>
<evidence type="ECO:0000256" key="5">
    <source>
        <dbReference type="RuleBase" id="RU362022"/>
    </source>
</evidence>
<dbReference type="PANTHER" id="PTHR12714">
    <property type="entry name" value="PROTEIN-S ISOPRENYLCYSTEINE O-METHYLTRANSFERASE"/>
    <property type="match status" value="1"/>
</dbReference>